<evidence type="ECO:0000313" key="2">
    <source>
        <dbReference type="Proteomes" id="UP001064896"/>
    </source>
</evidence>
<proteinExistence type="predicted"/>
<name>A0ABM7L786_9PSED</name>
<protein>
    <recommendedName>
        <fullName evidence="3">Dioxygenase</fullName>
    </recommendedName>
</protein>
<evidence type="ECO:0008006" key="3">
    <source>
        <dbReference type="Google" id="ProtNLM"/>
    </source>
</evidence>
<dbReference type="Proteomes" id="UP001064896">
    <property type="component" value="Chromosome"/>
</dbReference>
<sequence length="450" mass="49556">MVVNIVGNAVLRSVPEGLSINTEESGAFVSATEAKLIPPAATYLRFSTSTVEVLNSYKEDGCTVIASGNEWHTRDLFIGGDETYCVLRSVDAEGNKFYGVYDWSGSELGRLPFIVGDKYFASTWVALSQEKTSQFFTLQGEKLGHLQAITVSVGRQQPIFFTECFALFKHAPGSDYQIYDVSKQQLTSTIRVSEAVCGVVQSASGLTYLVDAQGIKQLDYDGESATLEPRHIFDTPLDIDQAKVRLWCDEQHLYVAVNRDGESQVLISVELKDIPEVQVLSWSAPWVINFHGGFVGGYNYVTLRRDVLLSDNAVLLWKTGQPLSPELLDFDLSPVVEVSQAASSVKGKHGYRLRIEDTSCNRAIRSAAYELGRVIGESCSGAYNQSEAILDRKFDGQFHIEVTTSIAPNEFEQAFLPAYIQYFRKFGGLSPAGSKASLADPIITWNTPAS</sequence>
<keyword evidence="2" id="KW-1185">Reference proteome</keyword>
<gene>
    <name evidence="1" type="ORF">PSm6_18750</name>
</gene>
<dbReference type="RefSeq" id="WP_265170101.1">
    <property type="nucleotide sequence ID" value="NZ_AP023081.1"/>
</dbReference>
<reference evidence="1" key="1">
    <citation type="submission" date="2020-05" db="EMBL/GenBank/DDBJ databases">
        <title>Complete genome sequence of Pseudomonas sp. Sm006.</title>
        <authorList>
            <person name="Takeuchi K."/>
            <person name="Someya N."/>
        </authorList>
    </citation>
    <scope>NUCLEOTIDE SEQUENCE</scope>
    <source>
        <strain evidence="1">Sm006</strain>
    </source>
</reference>
<evidence type="ECO:0000313" key="1">
    <source>
        <dbReference type="EMBL" id="BCD85468.1"/>
    </source>
</evidence>
<dbReference type="EMBL" id="AP023081">
    <property type="protein sequence ID" value="BCD85468.1"/>
    <property type="molecule type" value="Genomic_DNA"/>
</dbReference>
<organism evidence="1 2">
    <name type="scientific">Pseudomonas solani</name>
    <dbReference type="NCBI Taxonomy" id="2731552"/>
    <lineage>
        <taxon>Bacteria</taxon>
        <taxon>Pseudomonadati</taxon>
        <taxon>Pseudomonadota</taxon>
        <taxon>Gammaproteobacteria</taxon>
        <taxon>Pseudomonadales</taxon>
        <taxon>Pseudomonadaceae</taxon>
        <taxon>Pseudomonas</taxon>
    </lineage>
</organism>
<accession>A0ABM7L786</accession>